<name>A0ABM9HXN7_9GAMM</name>
<dbReference type="EMBL" id="OX458333">
    <property type="protein sequence ID" value="CAI8755942.1"/>
    <property type="molecule type" value="Genomic_DNA"/>
</dbReference>
<protein>
    <submittedName>
        <fullName evidence="1">Uncharacterized protein</fullName>
    </submittedName>
</protein>
<dbReference type="RefSeq" id="WP_026610320.1">
    <property type="nucleotide sequence ID" value="NZ_OX458333.1"/>
</dbReference>
<dbReference type="Proteomes" id="UP001162030">
    <property type="component" value="Chromosome"/>
</dbReference>
<keyword evidence="2" id="KW-1185">Reference proteome</keyword>
<evidence type="ECO:0000313" key="2">
    <source>
        <dbReference type="Proteomes" id="UP001162030"/>
    </source>
</evidence>
<gene>
    <name evidence="1" type="ORF">MSZNOR_0741</name>
</gene>
<organism evidence="1 2">
    <name type="scientific">Methylocaldum szegediense</name>
    <dbReference type="NCBI Taxonomy" id="73780"/>
    <lineage>
        <taxon>Bacteria</taxon>
        <taxon>Pseudomonadati</taxon>
        <taxon>Pseudomonadota</taxon>
        <taxon>Gammaproteobacteria</taxon>
        <taxon>Methylococcales</taxon>
        <taxon>Methylococcaceae</taxon>
        <taxon>Methylocaldum</taxon>
    </lineage>
</organism>
<proteinExistence type="predicted"/>
<evidence type="ECO:0000313" key="1">
    <source>
        <dbReference type="EMBL" id="CAI8755942.1"/>
    </source>
</evidence>
<accession>A0ABM9HXN7</accession>
<reference evidence="1 2" key="1">
    <citation type="submission" date="2023-03" db="EMBL/GenBank/DDBJ databases">
        <authorList>
            <person name="Pearce D."/>
        </authorList>
    </citation>
    <scope>NUCLEOTIDE SEQUENCE [LARGE SCALE GENOMIC DNA]</scope>
    <source>
        <strain evidence="1">Msz</strain>
    </source>
</reference>
<sequence>MVAAFQELQVKLTPRRWSCVIDPALALSPQGLAVVKRLGEFVDTWIPREMWHILDNTHFYLRQPRTLTSIQTREFSSDGPTAFDEQQLVSALREWERLRFNTDLIRLKMFWIGDGLSESFLPQDADADIVFRYESLNDSLDARLPTRSTLDAAFCDTVALSAALPSSFILTLQPSATGTPEICRALETWEIPCKELDESDELVALERHYLRELLVSSGLAGICWAGLRLAVLHLVAPGAHLVPSRAEPDDSFAGELLDDNREVEVSESDFWRGAKAFWYALNR</sequence>